<dbReference type="InterPro" id="IPR010538">
    <property type="entry name" value="DHOR"/>
</dbReference>
<protein>
    <submittedName>
        <fullName evidence="6">Thiol oxidoreductase</fullName>
    </submittedName>
</protein>
<sequence>MGLMAAVAMAGGARALDGLDLRIGKALFDRAWVPAPSSTKADDGLGPLFDARSCASCHPADGRAKTLVDANGHLDGRGMVLMLAQADGSGDPVYGRRLQIDAVPGLKPEGVLAVQDTRLPDGRTARAPLVEDPGYGPLASGTGLSLRVAPDLRGRGLLEQVPEAALVALEKAQAKGPDAMHGRLRRVRLPDGTTAIGRYGWKAGQPNLNSQSSEAFFLDMGLSTPLHPEPWGDCTEAQAACRNAPHGVTGEQEFEIPDSLLSRVVAYVAALPVPETPTDKRGARLFAATGCAACHQPSLPTAQGGTARLFTDLMLHDLGPGLADTMPEPGAKASEWRTAPLAGLSDALARDTGLLHDGRARTVEEAILWHGGQAESAVARFRSLPAGRKAALLDYVSKL</sequence>
<keyword evidence="2 4" id="KW-0479">Metal-binding</keyword>
<dbReference type="InterPro" id="IPR051395">
    <property type="entry name" value="Cytochrome_c_Peroxidase/MauG"/>
</dbReference>
<evidence type="ECO:0000256" key="2">
    <source>
        <dbReference type="ARBA" id="ARBA00022723"/>
    </source>
</evidence>
<evidence type="ECO:0000256" key="1">
    <source>
        <dbReference type="ARBA" id="ARBA00022617"/>
    </source>
</evidence>
<dbReference type="PANTHER" id="PTHR30600:SF4">
    <property type="entry name" value="CYTOCHROME C DOMAIN-CONTAINING PROTEIN"/>
    <property type="match status" value="1"/>
</dbReference>
<dbReference type="EMBL" id="BMCT01000002">
    <property type="protein sequence ID" value="GGF59227.1"/>
    <property type="molecule type" value="Genomic_DNA"/>
</dbReference>
<dbReference type="AlphaFoldDB" id="A0A917FA70"/>
<dbReference type="GO" id="GO:0020037">
    <property type="term" value="F:heme binding"/>
    <property type="evidence" value="ECO:0007669"/>
    <property type="project" value="InterPro"/>
</dbReference>
<keyword evidence="1 4" id="KW-0349">Heme</keyword>
<dbReference type="GO" id="GO:0046872">
    <property type="term" value="F:metal ion binding"/>
    <property type="evidence" value="ECO:0007669"/>
    <property type="project" value="UniProtKB-KW"/>
</dbReference>
<evidence type="ECO:0000313" key="7">
    <source>
        <dbReference type="Proteomes" id="UP000606044"/>
    </source>
</evidence>
<reference evidence="6" key="1">
    <citation type="journal article" date="2014" name="Int. J. Syst. Evol. Microbiol.">
        <title>Complete genome sequence of Corynebacterium casei LMG S-19264T (=DSM 44701T), isolated from a smear-ripened cheese.</title>
        <authorList>
            <consortium name="US DOE Joint Genome Institute (JGI-PGF)"/>
            <person name="Walter F."/>
            <person name="Albersmeier A."/>
            <person name="Kalinowski J."/>
            <person name="Ruckert C."/>
        </authorList>
    </citation>
    <scope>NUCLEOTIDE SEQUENCE</scope>
    <source>
        <strain evidence="6">CCM 7897</strain>
    </source>
</reference>
<comment type="caution">
    <text evidence="6">The sequence shown here is derived from an EMBL/GenBank/DDBJ whole genome shotgun (WGS) entry which is preliminary data.</text>
</comment>
<gene>
    <name evidence="6" type="ORF">GCM10007301_18730</name>
</gene>
<dbReference type="GO" id="GO:0009055">
    <property type="term" value="F:electron transfer activity"/>
    <property type="evidence" value="ECO:0007669"/>
    <property type="project" value="InterPro"/>
</dbReference>
<feature type="domain" description="Cytochrome c" evidence="5">
    <location>
        <begin position="19"/>
        <end position="272"/>
    </location>
</feature>
<dbReference type="InterPro" id="IPR009056">
    <property type="entry name" value="Cyt_c-like_dom"/>
</dbReference>
<dbReference type="PROSITE" id="PS51007">
    <property type="entry name" value="CYTC"/>
    <property type="match status" value="2"/>
</dbReference>
<keyword evidence="7" id="KW-1185">Reference proteome</keyword>
<evidence type="ECO:0000256" key="4">
    <source>
        <dbReference type="PROSITE-ProRule" id="PRU00433"/>
    </source>
</evidence>
<accession>A0A917FA70</accession>
<dbReference type="PANTHER" id="PTHR30600">
    <property type="entry name" value="CYTOCHROME C PEROXIDASE-RELATED"/>
    <property type="match status" value="1"/>
</dbReference>
<dbReference type="SUPFAM" id="SSF46626">
    <property type="entry name" value="Cytochrome c"/>
    <property type="match status" value="1"/>
</dbReference>
<dbReference type="Pfam" id="PF06537">
    <property type="entry name" value="DHOR"/>
    <property type="match status" value="2"/>
</dbReference>
<dbReference type="Gene3D" id="1.10.760.10">
    <property type="entry name" value="Cytochrome c-like domain"/>
    <property type="match status" value="1"/>
</dbReference>
<evidence type="ECO:0000313" key="6">
    <source>
        <dbReference type="EMBL" id="GGF59227.1"/>
    </source>
</evidence>
<dbReference type="Proteomes" id="UP000606044">
    <property type="component" value="Unassembled WGS sequence"/>
</dbReference>
<feature type="domain" description="Cytochrome c" evidence="5">
    <location>
        <begin position="277"/>
        <end position="399"/>
    </location>
</feature>
<dbReference type="GO" id="GO:0004130">
    <property type="term" value="F:cytochrome-c peroxidase activity"/>
    <property type="evidence" value="ECO:0007669"/>
    <property type="project" value="TreeGrafter"/>
</dbReference>
<evidence type="ECO:0000256" key="3">
    <source>
        <dbReference type="ARBA" id="ARBA00023004"/>
    </source>
</evidence>
<keyword evidence="3 4" id="KW-0408">Iron</keyword>
<reference evidence="6" key="2">
    <citation type="submission" date="2020-09" db="EMBL/GenBank/DDBJ databases">
        <authorList>
            <person name="Sun Q."/>
            <person name="Sedlacek I."/>
        </authorList>
    </citation>
    <scope>NUCLEOTIDE SEQUENCE</scope>
    <source>
        <strain evidence="6">CCM 7897</strain>
    </source>
</reference>
<organism evidence="6 7">
    <name type="scientific">Azorhizobium oxalatiphilum</name>
    <dbReference type="NCBI Taxonomy" id="980631"/>
    <lineage>
        <taxon>Bacteria</taxon>
        <taxon>Pseudomonadati</taxon>
        <taxon>Pseudomonadota</taxon>
        <taxon>Alphaproteobacteria</taxon>
        <taxon>Hyphomicrobiales</taxon>
        <taxon>Xanthobacteraceae</taxon>
        <taxon>Azorhizobium</taxon>
    </lineage>
</organism>
<dbReference type="InterPro" id="IPR036909">
    <property type="entry name" value="Cyt_c-like_dom_sf"/>
</dbReference>
<name>A0A917FA70_9HYPH</name>
<proteinExistence type="predicted"/>
<evidence type="ECO:0000259" key="5">
    <source>
        <dbReference type="PROSITE" id="PS51007"/>
    </source>
</evidence>